<feature type="non-terminal residue" evidence="2">
    <location>
        <position position="232"/>
    </location>
</feature>
<dbReference type="AlphaFoldDB" id="A0A6J4HHK4"/>
<feature type="non-terminal residue" evidence="2">
    <location>
        <position position="1"/>
    </location>
</feature>
<reference evidence="2" key="1">
    <citation type="submission" date="2020-02" db="EMBL/GenBank/DDBJ databases">
        <authorList>
            <person name="Meier V. D."/>
        </authorList>
    </citation>
    <scope>NUCLEOTIDE SEQUENCE</scope>
    <source>
        <strain evidence="2">AVDCRST_MAG27</strain>
    </source>
</reference>
<organism evidence="2">
    <name type="scientific">uncultured Craurococcus sp</name>
    <dbReference type="NCBI Taxonomy" id="1135998"/>
    <lineage>
        <taxon>Bacteria</taxon>
        <taxon>Pseudomonadati</taxon>
        <taxon>Pseudomonadota</taxon>
        <taxon>Alphaproteobacteria</taxon>
        <taxon>Acetobacterales</taxon>
        <taxon>Acetobacteraceae</taxon>
        <taxon>Craurococcus</taxon>
        <taxon>environmental samples</taxon>
    </lineage>
</organism>
<keyword evidence="2" id="KW-0378">Hydrolase</keyword>
<evidence type="ECO:0000256" key="1">
    <source>
        <dbReference type="SAM" id="MobiDB-lite"/>
    </source>
</evidence>
<feature type="compositionally biased region" description="Basic and acidic residues" evidence="1">
    <location>
        <begin position="62"/>
        <end position="73"/>
    </location>
</feature>
<feature type="compositionally biased region" description="Low complexity" evidence="1">
    <location>
        <begin position="91"/>
        <end position="101"/>
    </location>
</feature>
<feature type="region of interest" description="Disordered" evidence="1">
    <location>
        <begin position="20"/>
        <end position="232"/>
    </location>
</feature>
<gene>
    <name evidence="2" type="ORF">AVDCRST_MAG27-698</name>
</gene>
<name>A0A6J4HHK4_9PROT</name>
<dbReference type="GO" id="GO:0016787">
    <property type="term" value="F:hydrolase activity"/>
    <property type="evidence" value="ECO:0007669"/>
    <property type="project" value="UniProtKB-KW"/>
</dbReference>
<feature type="compositionally biased region" description="Basic residues" evidence="1">
    <location>
        <begin position="42"/>
        <end position="51"/>
    </location>
</feature>
<feature type="compositionally biased region" description="Basic and acidic residues" evidence="1">
    <location>
        <begin position="183"/>
        <end position="196"/>
    </location>
</feature>
<feature type="compositionally biased region" description="Low complexity" evidence="1">
    <location>
        <begin position="120"/>
        <end position="129"/>
    </location>
</feature>
<protein>
    <submittedName>
        <fullName evidence="2">Hydrolase, alpha/beta fold family</fullName>
    </submittedName>
</protein>
<accession>A0A6J4HHK4</accession>
<proteinExistence type="predicted"/>
<evidence type="ECO:0000313" key="2">
    <source>
        <dbReference type="EMBL" id="CAA9224644.1"/>
    </source>
</evidence>
<sequence>ARPRRPPAAARPALRCRAVGGAGRRPRRHRPLPCRGCGAGRQPRRHGRTRAGRGAAALRLGRPLDGRLPRLRDPAPGAGAGDAARLARHLGPAGYAGAGAAPPRPDLARPQRAVQGRHPTAATSARASGPAGGAGRPGGDGDGRARRAGCLPAPAGGHPRPARFAPGSARVAPAGPGRGRRGRPADAARAGRGDCRRHPRRPAAPPRRLRPPAANGGAGRSDRAAARLAAGL</sequence>
<feature type="compositionally biased region" description="Low complexity" evidence="1">
    <location>
        <begin position="148"/>
        <end position="175"/>
    </location>
</feature>
<feature type="compositionally biased region" description="Low complexity" evidence="1">
    <location>
        <begin position="52"/>
        <end position="61"/>
    </location>
</feature>
<feature type="compositionally biased region" description="Low complexity" evidence="1">
    <location>
        <begin position="74"/>
        <end position="84"/>
    </location>
</feature>
<dbReference type="EMBL" id="CADCTD010000018">
    <property type="protein sequence ID" value="CAA9224644.1"/>
    <property type="molecule type" value="Genomic_DNA"/>
</dbReference>